<dbReference type="AlphaFoldDB" id="A0A2J8MQ96"/>
<evidence type="ECO:0000256" key="1">
    <source>
        <dbReference type="ARBA" id="ARBA00023157"/>
    </source>
</evidence>
<dbReference type="Pfam" id="PF01390">
    <property type="entry name" value="SEA"/>
    <property type="match status" value="1"/>
</dbReference>
<feature type="domain" description="CUB" evidence="3">
    <location>
        <begin position="195"/>
        <end position="228"/>
    </location>
</feature>
<evidence type="ECO:0000259" key="3">
    <source>
        <dbReference type="PROSITE" id="PS01180"/>
    </source>
</evidence>
<protein>
    <submittedName>
        <fullName evidence="5">TMPRSS15 isoform 1</fullName>
    </submittedName>
</protein>
<dbReference type="InterPro" id="IPR002172">
    <property type="entry name" value="LDrepeatLR_classA_rpt"/>
</dbReference>
<dbReference type="Proteomes" id="UP000236370">
    <property type="component" value="Unassembled WGS sequence"/>
</dbReference>
<dbReference type="PROSITE" id="PS01209">
    <property type="entry name" value="LDLRA_1"/>
    <property type="match status" value="1"/>
</dbReference>
<feature type="non-terminal residue" evidence="5">
    <location>
        <position position="228"/>
    </location>
</feature>
<reference evidence="5 6" key="1">
    <citation type="submission" date="2017-12" db="EMBL/GenBank/DDBJ databases">
        <title>High-resolution comparative analysis of great ape genomes.</title>
        <authorList>
            <person name="Pollen A."/>
            <person name="Hastie A."/>
            <person name="Hormozdiari F."/>
            <person name="Dougherty M."/>
            <person name="Liu R."/>
            <person name="Chaisson M."/>
            <person name="Hoppe E."/>
            <person name="Hill C."/>
            <person name="Pang A."/>
            <person name="Hillier L."/>
            <person name="Baker C."/>
            <person name="Armstrong J."/>
            <person name="Shendure J."/>
            <person name="Paten B."/>
            <person name="Wilson R."/>
            <person name="Chao H."/>
            <person name="Schneider V."/>
            <person name="Ventura M."/>
            <person name="Kronenberg Z."/>
            <person name="Murali S."/>
            <person name="Gordon D."/>
            <person name="Cantsilieris S."/>
            <person name="Munson K."/>
            <person name="Nelson B."/>
            <person name="Raja A."/>
            <person name="Underwood J."/>
            <person name="Diekhans M."/>
            <person name="Fiddes I."/>
            <person name="Haussler D."/>
            <person name="Eichler E."/>
        </authorList>
    </citation>
    <scope>NUCLEOTIDE SEQUENCE [LARGE SCALE GENOMIC DNA]</scope>
    <source>
        <strain evidence="5">Yerkes chimp pedigree #C0471</strain>
    </source>
</reference>
<dbReference type="InterPro" id="IPR036055">
    <property type="entry name" value="LDL_receptor-like_sf"/>
</dbReference>
<dbReference type="PROSITE" id="PS50024">
    <property type="entry name" value="SEA"/>
    <property type="match status" value="1"/>
</dbReference>
<gene>
    <name evidence="5" type="ORF">CK820_G0018309</name>
</gene>
<dbReference type="CDD" id="cd00112">
    <property type="entry name" value="LDLa"/>
    <property type="match status" value="1"/>
</dbReference>
<name>A0A2J8MQ96_PANTR</name>
<feature type="domain" description="SEA" evidence="4">
    <location>
        <begin position="9"/>
        <end position="124"/>
    </location>
</feature>
<dbReference type="InterPro" id="IPR000859">
    <property type="entry name" value="CUB_dom"/>
</dbReference>
<accession>A0A2J8MQ96</accession>
<comment type="caution">
    <text evidence="5">The sequence shown here is derived from an EMBL/GenBank/DDBJ whole genome shotgun (WGS) entry which is preliminary data.</text>
</comment>
<dbReference type="Gene3D" id="4.10.400.10">
    <property type="entry name" value="Low-density Lipoprotein Receptor"/>
    <property type="match status" value="1"/>
</dbReference>
<keyword evidence="1" id="KW-1015">Disulfide bond</keyword>
<dbReference type="SMART" id="SM00200">
    <property type="entry name" value="SEA"/>
    <property type="match status" value="1"/>
</dbReference>
<dbReference type="Pfam" id="PF00057">
    <property type="entry name" value="Ldl_recept_a"/>
    <property type="match status" value="1"/>
</dbReference>
<evidence type="ECO:0000259" key="4">
    <source>
        <dbReference type="PROSITE" id="PS50024"/>
    </source>
</evidence>
<dbReference type="SMART" id="SM00192">
    <property type="entry name" value="LDLa"/>
    <property type="match status" value="1"/>
</dbReference>
<dbReference type="InterPro" id="IPR000082">
    <property type="entry name" value="SEA_dom"/>
</dbReference>
<dbReference type="FunFam" id="4.10.400.10:FF:000144">
    <property type="entry name" value="enteropeptidase"/>
    <property type="match status" value="1"/>
</dbReference>
<dbReference type="Gene3D" id="3.30.70.960">
    <property type="entry name" value="SEA domain"/>
    <property type="match status" value="1"/>
</dbReference>
<evidence type="ECO:0000313" key="6">
    <source>
        <dbReference type="Proteomes" id="UP000236370"/>
    </source>
</evidence>
<dbReference type="EMBL" id="NBAG03000248">
    <property type="protein sequence ID" value="PNI61693.1"/>
    <property type="molecule type" value="Genomic_DNA"/>
</dbReference>
<evidence type="ECO:0000313" key="5">
    <source>
        <dbReference type="EMBL" id="PNI61693.1"/>
    </source>
</evidence>
<proteinExistence type="predicted"/>
<evidence type="ECO:0000256" key="2">
    <source>
        <dbReference type="PROSITE-ProRule" id="PRU00124"/>
    </source>
</evidence>
<organism evidence="5 6">
    <name type="scientific">Pan troglodytes</name>
    <name type="common">Chimpanzee</name>
    <dbReference type="NCBI Taxonomy" id="9598"/>
    <lineage>
        <taxon>Eukaryota</taxon>
        <taxon>Metazoa</taxon>
        <taxon>Chordata</taxon>
        <taxon>Craniata</taxon>
        <taxon>Vertebrata</taxon>
        <taxon>Euteleostomi</taxon>
        <taxon>Mammalia</taxon>
        <taxon>Eutheria</taxon>
        <taxon>Euarchontoglires</taxon>
        <taxon>Primates</taxon>
        <taxon>Haplorrhini</taxon>
        <taxon>Catarrhini</taxon>
        <taxon>Hominidae</taxon>
        <taxon>Pan</taxon>
    </lineage>
</organism>
<dbReference type="FunFam" id="3.30.70.960:FF:000007">
    <property type="entry name" value="Enteropeptidase"/>
    <property type="match status" value="1"/>
</dbReference>
<sequence length="228" mass="25042">MWNCATLGQSHEARGTFKITSGVTYNPNLQDKLSVDFKVLAFDLQQMIDEIFLSSNLKNEYKNSRVLQFENGSIIVIFDLFFAQWVSDENVKEELIQGLEANKSSQLVTFHIDLNSVDILASLENFSTVSPATTSDKLTTTSHLATPGNVSIECLPGSSPCTDALTCIKADLFCDGEVNCPDGSDEDNKMCATVCDGRFLLTGSSGSFQATHYPKPSETSVVCQWIIR</sequence>
<dbReference type="SUPFAM" id="SSF82671">
    <property type="entry name" value="SEA domain"/>
    <property type="match status" value="1"/>
</dbReference>
<dbReference type="InterPro" id="IPR023415">
    <property type="entry name" value="LDLR_class-A_CS"/>
</dbReference>
<dbReference type="PROSITE" id="PS01180">
    <property type="entry name" value="CUB"/>
    <property type="match status" value="1"/>
</dbReference>
<dbReference type="SUPFAM" id="SSF57424">
    <property type="entry name" value="LDL receptor-like module"/>
    <property type="match status" value="1"/>
</dbReference>
<dbReference type="PROSITE" id="PS50068">
    <property type="entry name" value="LDLRA_2"/>
    <property type="match status" value="1"/>
</dbReference>
<dbReference type="InterPro" id="IPR036364">
    <property type="entry name" value="SEA_dom_sf"/>
</dbReference>
<comment type="caution">
    <text evidence="2">Lacks conserved residue(s) required for the propagation of feature annotation.</text>
</comment>